<keyword evidence="1" id="KW-0812">Transmembrane</keyword>
<dbReference type="AlphaFoldDB" id="A0A2H1KZ12"/>
<evidence type="ECO:0000313" key="3">
    <source>
        <dbReference type="EMBL" id="AOP54495.1"/>
    </source>
</evidence>
<reference evidence="6" key="2">
    <citation type="submission" date="2016-09" db="EMBL/GenBank/DDBJ databases">
        <title>Complete Genome Sequence of Brevibacterium linens SMQ-1335.</title>
        <authorList>
            <person name="de Melo A.G."/>
            <person name="Labrie S.J."/>
            <person name="Dumaresq J."/>
            <person name="Roberts R.J."/>
            <person name="Tremblay D.M."/>
            <person name="Moineau S."/>
        </authorList>
    </citation>
    <scope>NUCLEOTIDE SEQUENCE [LARGE SCALE GENOMIC DNA]</scope>
    <source>
        <strain evidence="6">SMQ-1335</strain>
    </source>
</reference>
<accession>A0A2H1KZ12</accession>
<name>A0A2H1KZ12_BREAU</name>
<evidence type="ECO:0000256" key="1">
    <source>
        <dbReference type="SAM" id="Phobius"/>
    </source>
</evidence>
<dbReference type="Proteomes" id="UP000234300">
    <property type="component" value="Unassembled WGS sequence"/>
</dbReference>
<dbReference type="Proteomes" id="UP000234327">
    <property type="component" value="Unassembled WGS sequence"/>
</dbReference>
<evidence type="ECO:0000313" key="4">
    <source>
        <dbReference type="EMBL" id="SMX82816.1"/>
    </source>
</evidence>
<keyword evidence="1" id="KW-0472">Membrane</keyword>
<dbReference type="OrthoDB" id="9808690at2"/>
<feature type="domain" description="DUF5808" evidence="2">
    <location>
        <begin position="26"/>
        <end position="51"/>
    </location>
</feature>
<gene>
    <name evidence="4" type="ORF">BAURA63_01946</name>
    <name evidence="5" type="ORF">BAURA86_03879</name>
    <name evidence="3" type="ORF">BLSMQ_2789</name>
</gene>
<dbReference type="KEGG" id="blin:BLSMQ_2789"/>
<dbReference type="InterPro" id="IPR043831">
    <property type="entry name" value="DUF5808"/>
</dbReference>
<reference evidence="3" key="1">
    <citation type="submission" date="2016-09" db="EMBL/GenBank/DDBJ databases">
        <title>Complete Genome Sequence of Brevibacterium aurantiacum SMQ-1335.</title>
        <authorList>
            <person name="de Melo A.G."/>
            <person name="Labrie S.J."/>
            <person name="Dumaresq J."/>
            <person name="Roberts R.J."/>
            <person name="Tremblay D.M."/>
            <person name="Moineau S."/>
        </authorList>
    </citation>
    <scope>NUCLEOTIDE SEQUENCE</scope>
    <source>
        <strain evidence="3">SMQ-1335</strain>
    </source>
</reference>
<dbReference type="EMBL" id="CP017150">
    <property type="protein sequence ID" value="AOP54495.1"/>
    <property type="molecule type" value="Genomic_DNA"/>
</dbReference>
<dbReference type="EMBL" id="FXZI01000025">
    <property type="protein sequence ID" value="SMY04941.1"/>
    <property type="molecule type" value="Genomic_DNA"/>
</dbReference>
<accession>A0A1D7W691</accession>
<dbReference type="Proteomes" id="UP000094793">
    <property type="component" value="Chromosome"/>
</dbReference>
<protein>
    <recommendedName>
        <fullName evidence="2">DUF5808 domain-containing protein</fullName>
    </recommendedName>
</protein>
<evidence type="ECO:0000313" key="5">
    <source>
        <dbReference type="EMBL" id="SMY04941.1"/>
    </source>
</evidence>
<reference evidence="7 8" key="3">
    <citation type="submission" date="2017-03" db="EMBL/GenBank/DDBJ databases">
        <authorList>
            <person name="Afonso C.L."/>
            <person name="Miller P.J."/>
            <person name="Scott M.A."/>
            <person name="Spackman E."/>
            <person name="Goraichik I."/>
            <person name="Dimitrov K.M."/>
            <person name="Suarez D.L."/>
            <person name="Swayne D.E."/>
        </authorList>
    </citation>
    <scope>NUCLEOTIDE SEQUENCE [LARGE SCALE GENOMIC DNA]</scope>
    <source>
        <strain evidence="4">6</strain>
        <strain evidence="8">6(3)</strain>
        <strain evidence="5">8</strain>
        <strain evidence="7">8(6)</strain>
    </source>
</reference>
<evidence type="ECO:0000259" key="2">
    <source>
        <dbReference type="Pfam" id="PF19124"/>
    </source>
</evidence>
<dbReference type="EMBL" id="FXYZ01000006">
    <property type="protein sequence ID" value="SMX82816.1"/>
    <property type="molecule type" value="Genomic_DNA"/>
</dbReference>
<evidence type="ECO:0000313" key="7">
    <source>
        <dbReference type="Proteomes" id="UP000234300"/>
    </source>
</evidence>
<keyword evidence="1" id="KW-1133">Transmembrane helix</keyword>
<evidence type="ECO:0000313" key="6">
    <source>
        <dbReference type="Proteomes" id="UP000094793"/>
    </source>
</evidence>
<sequence length="67" mass="7633">MAHDVDRDGLRSDDKNWKLGLFYTSKEDPAPLIPKRYGWGWTINFGSPWVWLVGVVIVGALAWGIFL</sequence>
<organism evidence="5 7">
    <name type="scientific">Brevibacterium aurantiacum</name>
    <dbReference type="NCBI Taxonomy" id="273384"/>
    <lineage>
        <taxon>Bacteria</taxon>
        <taxon>Bacillati</taxon>
        <taxon>Actinomycetota</taxon>
        <taxon>Actinomycetes</taxon>
        <taxon>Micrococcales</taxon>
        <taxon>Brevibacteriaceae</taxon>
        <taxon>Brevibacterium</taxon>
    </lineage>
</organism>
<dbReference type="Pfam" id="PF19124">
    <property type="entry name" value="DUF5808"/>
    <property type="match status" value="1"/>
</dbReference>
<proteinExistence type="predicted"/>
<dbReference type="RefSeq" id="WP_069600585.1">
    <property type="nucleotide sequence ID" value="NZ_CP017150.1"/>
</dbReference>
<feature type="transmembrane region" description="Helical" evidence="1">
    <location>
        <begin position="49"/>
        <end position="66"/>
    </location>
</feature>
<evidence type="ECO:0000313" key="8">
    <source>
        <dbReference type="Proteomes" id="UP000234327"/>
    </source>
</evidence>